<dbReference type="Proteomes" id="UP001156870">
    <property type="component" value="Unassembled WGS sequence"/>
</dbReference>
<evidence type="ECO:0000256" key="2">
    <source>
        <dbReference type="ARBA" id="ARBA00022801"/>
    </source>
</evidence>
<dbReference type="PANTHER" id="PTHR35147">
    <property type="entry name" value="CHEMORECEPTOR GLUTAMINE DEAMIDASE CHED-RELATED"/>
    <property type="match status" value="1"/>
</dbReference>
<dbReference type="GO" id="GO:0050568">
    <property type="term" value="F:protein-glutamine glutaminase activity"/>
    <property type="evidence" value="ECO:0007669"/>
    <property type="project" value="UniProtKB-UniRule"/>
</dbReference>
<gene>
    <name evidence="4" type="primary">cheD1</name>
    <name evidence="3" type="synonym">cheD</name>
    <name evidence="4" type="ORF">GCM10007877_01150</name>
</gene>
<evidence type="ECO:0000256" key="3">
    <source>
        <dbReference type="HAMAP-Rule" id="MF_01440"/>
    </source>
</evidence>
<evidence type="ECO:0000256" key="1">
    <source>
        <dbReference type="ARBA" id="ARBA00022500"/>
    </source>
</evidence>
<keyword evidence="2 3" id="KW-0378">Hydrolase</keyword>
<proteinExistence type="inferred from homology"/>
<dbReference type="InterPro" id="IPR038592">
    <property type="entry name" value="CheD-like_sf"/>
</dbReference>
<dbReference type="HAMAP" id="MF_01440">
    <property type="entry name" value="CheD"/>
    <property type="match status" value="1"/>
</dbReference>
<protein>
    <recommendedName>
        <fullName evidence="3">Probable chemoreceptor glutamine deamidase CheD</fullName>
        <ecNumber evidence="3">3.5.1.44</ecNumber>
    </recommendedName>
</protein>
<dbReference type="CDD" id="cd16352">
    <property type="entry name" value="CheD"/>
    <property type="match status" value="1"/>
</dbReference>
<comment type="catalytic activity">
    <reaction evidence="3">
        <text>L-glutaminyl-[protein] + H2O = L-glutamyl-[protein] + NH4(+)</text>
        <dbReference type="Rhea" id="RHEA:16441"/>
        <dbReference type="Rhea" id="RHEA-COMP:10207"/>
        <dbReference type="Rhea" id="RHEA-COMP:10208"/>
        <dbReference type="ChEBI" id="CHEBI:15377"/>
        <dbReference type="ChEBI" id="CHEBI:28938"/>
        <dbReference type="ChEBI" id="CHEBI:29973"/>
        <dbReference type="ChEBI" id="CHEBI:30011"/>
        <dbReference type="EC" id="3.5.1.44"/>
    </reaction>
</comment>
<dbReference type="EMBL" id="BSPD01000002">
    <property type="protein sequence ID" value="GLS24404.1"/>
    <property type="molecule type" value="Genomic_DNA"/>
</dbReference>
<accession>A0AA37T027</accession>
<dbReference type="InterPro" id="IPR005659">
    <property type="entry name" value="Chemorcpt_Glu_NH3ase_CheD"/>
</dbReference>
<keyword evidence="1 3" id="KW-0145">Chemotaxis</keyword>
<dbReference type="GO" id="GO:0006935">
    <property type="term" value="P:chemotaxis"/>
    <property type="evidence" value="ECO:0007669"/>
    <property type="project" value="UniProtKB-UniRule"/>
</dbReference>
<keyword evidence="5" id="KW-1185">Reference proteome</keyword>
<dbReference type="Pfam" id="PF03975">
    <property type="entry name" value="CheD"/>
    <property type="match status" value="1"/>
</dbReference>
<sequence>MNSDKLRVSRQCQEGSINMIAQLPPVLPGFEDINRFFDKTRNTFVAKILPGEFYVTRQEELVATTLGSCVSACIWDEKFGVGGMNHFMLPLTEENAHEVNWGNVPGLATRYGNYAMEHLVNEILKYGGMRKFLSAKVVGGGQVSGLSNHIGAKNSDFVLDYLEKEGIPICSEDLLGTHPRKVLFDPVTGRLMVKKLKSMHNNTIAARERWYENSLSNQSIEGDVELF</sequence>
<dbReference type="SUPFAM" id="SSF64438">
    <property type="entry name" value="CNF1/YfiH-like putative cysteine hydrolases"/>
    <property type="match status" value="1"/>
</dbReference>
<evidence type="ECO:0000313" key="5">
    <source>
        <dbReference type="Proteomes" id="UP001156870"/>
    </source>
</evidence>
<dbReference type="Gene3D" id="3.30.1330.200">
    <property type="match status" value="1"/>
</dbReference>
<dbReference type="NCBIfam" id="NF010013">
    <property type="entry name" value="PRK13487.1"/>
    <property type="match status" value="1"/>
</dbReference>
<organism evidence="4 5">
    <name type="scientific">Marinibactrum halimedae</name>
    <dbReference type="NCBI Taxonomy" id="1444977"/>
    <lineage>
        <taxon>Bacteria</taxon>
        <taxon>Pseudomonadati</taxon>
        <taxon>Pseudomonadota</taxon>
        <taxon>Gammaproteobacteria</taxon>
        <taxon>Cellvibrionales</taxon>
        <taxon>Cellvibrionaceae</taxon>
        <taxon>Marinibactrum</taxon>
    </lineage>
</organism>
<comment type="caution">
    <text evidence="4">The sequence shown here is derived from an EMBL/GenBank/DDBJ whole genome shotgun (WGS) entry which is preliminary data.</text>
</comment>
<dbReference type="EC" id="3.5.1.44" evidence="3"/>
<reference evidence="4 5" key="1">
    <citation type="journal article" date="2014" name="Int. J. Syst. Evol. Microbiol.">
        <title>Complete genome sequence of Corynebacterium casei LMG S-19264T (=DSM 44701T), isolated from a smear-ripened cheese.</title>
        <authorList>
            <consortium name="US DOE Joint Genome Institute (JGI-PGF)"/>
            <person name="Walter F."/>
            <person name="Albersmeier A."/>
            <person name="Kalinowski J."/>
            <person name="Ruckert C."/>
        </authorList>
    </citation>
    <scope>NUCLEOTIDE SEQUENCE [LARGE SCALE GENOMIC DNA]</scope>
    <source>
        <strain evidence="4 5">NBRC 110095</strain>
    </source>
</reference>
<comment type="similarity">
    <text evidence="3">Belongs to the CheD family.</text>
</comment>
<evidence type="ECO:0000313" key="4">
    <source>
        <dbReference type="EMBL" id="GLS24404.1"/>
    </source>
</evidence>
<dbReference type="InterPro" id="IPR011324">
    <property type="entry name" value="Cytotoxic_necrot_fac-like_cat"/>
</dbReference>
<dbReference type="RefSeq" id="WP_232594903.1">
    <property type="nucleotide sequence ID" value="NZ_BSPD01000002.1"/>
</dbReference>
<dbReference type="AlphaFoldDB" id="A0AA37T027"/>
<dbReference type="PANTHER" id="PTHR35147:SF2">
    <property type="entry name" value="CHEMORECEPTOR GLUTAMINE DEAMIDASE CHED-RELATED"/>
    <property type="match status" value="1"/>
</dbReference>
<name>A0AA37T027_9GAMM</name>
<comment type="function">
    <text evidence="3">Probably deamidates glutamine residues to glutamate on methyl-accepting chemotaxis receptors (MCPs), playing an important role in chemotaxis.</text>
</comment>